<sequence>MALEIPLALGPHLCNDKSTLVNVASIYKTVPNDLVPSAHCLAMIFSKLLIYAWDFLDVIKLNKFFVALLSSRNVLCHSKWVQKLCNSLSWKTYSFSSLTLNLNIGTPICLTNKILTNAEVPKGTRLIIKSITEDKITASVLLNGYICVEVYIYCCVLHCCNDYDPPSSFVCEQFPIEPLFANLLPCINFDATKYVAIFKAAQQYVSFSVQ</sequence>
<dbReference type="Proteomes" id="UP001060170">
    <property type="component" value="Chromosome 17"/>
</dbReference>
<accession>A0ACC0DPX2</accession>
<comment type="caution">
    <text evidence="1">The sequence shown here is derived from an EMBL/GenBank/DDBJ whole genome shotgun (WGS) entry which is preliminary data.</text>
</comment>
<proteinExistence type="predicted"/>
<evidence type="ECO:0000313" key="2">
    <source>
        <dbReference type="Proteomes" id="UP001060170"/>
    </source>
</evidence>
<evidence type="ECO:0000313" key="1">
    <source>
        <dbReference type="EMBL" id="KAI7936742.1"/>
    </source>
</evidence>
<protein>
    <submittedName>
        <fullName evidence="1">Uncharacterized protein</fullName>
    </submittedName>
</protein>
<organism evidence="1 2">
    <name type="scientific">Puccinia striiformis f. sp. tritici</name>
    <dbReference type="NCBI Taxonomy" id="168172"/>
    <lineage>
        <taxon>Eukaryota</taxon>
        <taxon>Fungi</taxon>
        <taxon>Dikarya</taxon>
        <taxon>Basidiomycota</taxon>
        <taxon>Pucciniomycotina</taxon>
        <taxon>Pucciniomycetes</taxon>
        <taxon>Pucciniales</taxon>
        <taxon>Pucciniaceae</taxon>
        <taxon>Puccinia</taxon>
    </lineage>
</organism>
<reference evidence="2" key="1">
    <citation type="journal article" date="2018" name="BMC Genomics">
        <title>Genomic insights into host adaptation between the wheat stripe rust pathogen (Puccinia striiformis f. sp. tritici) and the barley stripe rust pathogen (Puccinia striiformis f. sp. hordei).</title>
        <authorList>
            <person name="Xia C."/>
            <person name="Wang M."/>
            <person name="Yin C."/>
            <person name="Cornejo O.E."/>
            <person name="Hulbert S.H."/>
            <person name="Chen X."/>
        </authorList>
    </citation>
    <scope>NUCLEOTIDE SEQUENCE [LARGE SCALE GENOMIC DNA]</scope>
    <source>
        <strain evidence="2">93-210</strain>
    </source>
</reference>
<reference evidence="2" key="2">
    <citation type="journal article" date="2018" name="Mol. Plant Microbe Interact.">
        <title>Genome sequence resources for the wheat stripe rust pathogen (Puccinia striiformis f. sp. tritici) and the barley stripe rust pathogen (Puccinia striiformis f. sp. hordei).</title>
        <authorList>
            <person name="Xia C."/>
            <person name="Wang M."/>
            <person name="Yin C."/>
            <person name="Cornejo O.E."/>
            <person name="Hulbert S.H."/>
            <person name="Chen X."/>
        </authorList>
    </citation>
    <scope>NUCLEOTIDE SEQUENCE [LARGE SCALE GENOMIC DNA]</scope>
    <source>
        <strain evidence="2">93-210</strain>
    </source>
</reference>
<dbReference type="EMBL" id="CM045881">
    <property type="protein sequence ID" value="KAI7936742.1"/>
    <property type="molecule type" value="Genomic_DNA"/>
</dbReference>
<reference evidence="1 2" key="3">
    <citation type="journal article" date="2022" name="Microbiol. Spectr.">
        <title>Folding features and dynamics of 3D genome architecture in plant fungal pathogens.</title>
        <authorList>
            <person name="Xia C."/>
        </authorList>
    </citation>
    <scope>NUCLEOTIDE SEQUENCE [LARGE SCALE GENOMIC DNA]</scope>
    <source>
        <strain evidence="1 2">93-210</strain>
    </source>
</reference>
<name>A0ACC0DPX2_9BASI</name>
<gene>
    <name evidence="1" type="ORF">MJO28_015641</name>
</gene>
<keyword evidence="2" id="KW-1185">Reference proteome</keyword>